<dbReference type="Gene3D" id="1.20.120.430">
    <property type="entry name" value="tRNA modification GTPase MnmE domain 2"/>
    <property type="match status" value="1"/>
</dbReference>
<dbReference type="InterPro" id="IPR018948">
    <property type="entry name" value="GTP-bd_TrmE_N"/>
</dbReference>
<dbReference type="SUPFAM" id="SSF116878">
    <property type="entry name" value="TrmE connector domain"/>
    <property type="match status" value="1"/>
</dbReference>
<dbReference type="InterPro" id="IPR027368">
    <property type="entry name" value="MnmE_dom2"/>
</dbReference>
<dbReference type="CDD" id="cd14858">
    <property type="entry name" value="TrmE_N"/>
    <property type="match status" value="1"/>
</dbReference>
<evidence type="ECO:0000256" key="5">
    <source>
        <dbReference type="ARBA" id="ARBA00023134"/>
    </source>
</evidence>
<feature type="binding site" evidence="6">
    <location>
        <position position="21"/>
    </location>
    <ligand>
        <name>(6S)-5-formyl-5,6,7,8-tetrahydrofolate</name>
        <dbReference type="ChEBI" id="CHEBI:57457"/>
    </ligand>
</feature>
<dbReference type="EMBL" id="JAVRHS010000015">
    <property type="protein sequence ID" value="MDT0577043.1"/>
    <property type="molecule type" value="Genomic_DNA"/>
</dbReference>
<dbReference type="HAMAP" id="MF_00379">
    <property type="entry name" value="GTPase_MnmE"/>
    <property type="match status" value="1"/>
</dbReference>
<feature type="binding site" evidence="6">
    <location>
        <position position="429"/>
    </location>
    <ligand>
        <name>(6S)-5-formyl-5,6,7,8-tetrahydrofolate</name>
        <dbReference type="ChEBI" id="CHEBI:57457"/>
    </ligand>
</feature>
<dbReference type="NCBIfam" id="TIGR00231">
    <property type="entry name" value="small_GTP"/>
    <property type="match status" value="1"/>
</dbReference>
<dbReference type="InterPro" id="IPR027266">
    <property type="entry name" value="TrmE/GcvT-like"/>
</dbReference>
<keyword evidence="6" id="KW-0479">Metal-binding</keyword>
<comment type="subcellular location">
    <subcellularLocation>
        <location evidence="6">Cytoplasm</location>
    </subcellularLocation>
</comment>
<evidence type="ECO:0000313" key="8">
    <source>
        <dbReference type="EMBL" id="MDT0577043.1"/>
    </source>
</evidence>
<proteinExistence type="inferred from homology"/>
<dbReference type="PANTHER" id="PTHR42714:SF2">
    <property type="entry name" value="TRNA MODIFICATION GTPASE GTPBP3, MITOCHONDRIAL"/>
    <property type="match status" value="1"/>
</dbReference>
<dbReference type="SUPFAM" id="SSF103025">
    <property type="entry name" value="Folate-binding domain"/>
    <property type="match status" value="1"/>
</dbReference>
<dbReference type="Gene3D" id="3.40.50.300">
    <property type="entry name" value="P-loop containing nucleotide triphosphate hydrolases"/>
    <property type="match status" value="1"/>
</dbReference>
<dbReference type="InterPro" id="IPR025867">
    <property type="entry name" value="MnmE_helical"/>
</dbReference>
<dbReference type="SUPFAM" id="SSF52540">
    <property type="entry name" value="P-loop containing nucleoside triphosphate hydrolases"/>
    <property type="match status" value="1"/>
</dbReference>
<keyword evidence="9" id="KW-1185">Reference proteome</keyword>
<comment type="caution">
    <text evidence="8">The sequence shown here is derived from an EMBL/GenBank/DDBJ whole genome shotgun (WGS) entry which is preliminary data.</text>
</comment>
<comment type="subunit">
    <text evidence="6">Homodimer. Heterotetramer of two MnmE and two MnmG subunits.</text>
</comment>
<sequence>MPETIFAVSSGSPPAAIAVIRISGPAASQLLQTIAGRVPPPRRAVLADLRSEAGDVLDTGMVLYMPGPASATGEDCAELHVHGGRAVVRAVEQALGKIPAVRHAEAGEFTRRAFANGKLDLAQAEGLADLLAAETELQRLNAQAMAGGLFSRMVTQWRKDLLQLSAEVEAVLDFSDEEDAEQMPLDFAARLEVMSNRLQEWLNGPQTETLKEGFRVVLAGPPNSGKSSLFNALVQEDAAIITPVAGTTRDVLQRPVAIDGVPFLFIDTAGLRDDTTDAVELVGIERAYNEVVKADLVLWLGAEGEGPAEAWEIGAKSDLDNFAKKAPDFSVSAVTLAGVRELREALRIVAAAAMPKPGQIALSRFQRTALHASSQEVIAAHEMLGNRSADLLILAEFLRRARVELDRLLGNVSTEDMLDALFGNFCIGK</sequence>
<keyword evidence="6" id="KW-0460">Magnesium</keyword>
<keyword evidence="5 6" id="KW-0342">GTP-binding</keyword>
<feature type="binding site" evidence="6">
    <location>
        <position position="78"/>
    </location>
    <ligand>
        <name>(6S)-5-formyl-5,6,7,8-tetrahydrofolate</name>
        <dbReference type="ChEBI" id="CHEBI:57457"/>
    </ligand>
</feature>
<dbReference type="Pfam" id="PF01926">
    <property type="entry name" value="MMR_HSR1"/>
    <property type="match status" value="1"/>
</dbReference>
<feature type="binding site" evidence="6">
    <location>
        <position position="248"/>
    </location>
    <ligand>
        <name>Mg(2+)</name>
        <dbReference type="ChEBI" id="CHEBI:18420"/>
    </ligand>
</feature>
<dbReference type="InterPro" id="IPR004520">
    <property type="entry name" value="GTPase_MnmE"/>
</dbReference>
<keyword evidence="3 6" id="KW-0547">Nucleotide-binding</keyword>
<dbReference type="CDD" id="cd04164">
    <property type="entry name" value="trmE"/>
    <property type="match status" value="1"/>
</dbReference>
<feature type="binding site" evidence="6">
    <location>
        <begin position="223"/>
        <end position="228"/>
    </location>
    <ligand>
        <name>GTP</name>
        <dbReference type="ChEBI" id="CHEBI:37565"/>
    </ligand>
</feature>
<evidence type="ECO:0000256" key="6">
    <source>
        <dbReference type="HAMAP-Rule" id="MF_00379"/>
    </source>
</evidence>
<protein>
    <recommendedName>
        <fullName evidence="6">tRNA modification GTPase MnmE</fullName>
        <ecNumber evidence="6">3.6.-.-</ecNumber>
    </recommendedName>
</protein>
<evidence type="ECO:0000256" key="1">
    <source>
        <dbReference type="ARBA" id="ARBA00011043"/>
    </source>
</evidence>
<dbReference type="Pfam" id="PF10396">
    <property type="entry name" value="TrmE_N"/>
    <property type="match status" value="1"/>
</dbReference>
<keyword evidence="4 6" id="KW-0630">Potassium</keyword>
<dbReference type="InterPro" id="IPR006073">
    <property type="entry name" value="GTP-bd"/>
</dbReference>
<feature type="binding site" evidence="6">
    <location>
        <position position="223"/>
    </location>
    <ligand>
        <name>K(+)</name>
        <dbReference type="ChEBI" id="CHEBI:29103"/>
    </ligand>
</feature>
<dbReference type="InterPro" id="IPR005225">
    <property type="entry name" value="Small_GTP-bd"/>
</dbReference>
<dbReference type="NCBIfam" id="NF003661">
    <property type="entry name" value="PRK05291.1-3"/>
    <property type="match status" value="1"/>
</dbReference>
<dbReference type="GO" id="GO:0016787">
    <property type="term" value="F:hydrolase activity"/>
    <property type="evidence" value="ECO:0007669"/>
    <property type="project" value="UniProtKB-KW"/>
</dbReference>
<dbReference type="PROSITE" id="PS51709">
    <property type="entry name" value="G_TRME"/>
    <property type="match status" value="1"/>
</dbReference>
<dbReference type="PANTHER" id="PTHR42714">
    <property type="entry name" value="TRNA MODIFICATION GTPASE GTPBP3"/>
    <property type="match status" value="1"/>
</dbReference>
<comment type="caution">
    <text evidence="6">Lacks conserved residue(s) required for the propagation of feature annotation.</text>
</comment>
<gene>
    <name evidence="6 8" type="primary">mnmE</name>
    <name evidence="6" type="synonym">trmE</name>
    <name evidence="8" type="ORF">RM533_12780</name>
</gene>
<keyword evidence="2 6" id="KW-0819">tRNA processing</keyword>
<feature type="binding site" evidence="6">
    <location>
        <begin position="267"/>
        <end position="270"/>
    </location>
    <ligand>
        <name>GTP</name>
        <dbReference type="ChEBI" id="CHEBI:37565"/>
    </ligand>
</feature>
<evidence type="ECO:0000256" key="4">
    <source>
        <dbReference type="ARBA" id="ARBA00022958"/>
    </source>
</evidence>
<feature type="binding site" evidence="6">
    <location>
        <begin position="242"/>
        <end position="248"/>
    </location>
    <ligand>
        <name>GTP</name>
        <dbReference type="ChEBI" id="CHEBI:37565"/>
    </ligand>
</feature>
<keyword evidence="6 8" id="KW-0378">Hydrolase</keyword>
<feature type="domain" description="TrmE-type G" evidence="7">
    <location>
        <begin position="213"/>
        <end position="351"/>
    </location>
</feature>
<comment type="cofactor">
    <cofactor evidence="6">
        <name>K(+)</name>
        <dbReference type="ChEBI" id="CHEBI:29103"/>
    </cofactor>
    <text evidence="6">Binds 1 potassium ion per subunit.</text>
</comment>
<keyword evidence="6" id="KW-0963">Cytoplasm</keyword>
<dbReference type="EC" id="3.6.-.-" evidence="6"/>
<comment type="function">
    <text evidence="6">Exhibits a very high intrinsic GTPase hydrolysis rate. Involved in the addition of a carboxymethylaminomethyl (cmnm) group at the wobble position (U34) of certain tRNAs, forming tRNA-cmnm(5)s(2)U34.</text>
</comment>
<feature type="binding site" evidence="6">
    <location>
        <position position="247"/>
    </location>
    <ligand>
        <name>K(+)</name>
        <dbReference type="ChEBI" id="CHEBI:29103"/>
    </ligand>
</feature>
<feature type="binding site" evidence="6">
    <location>
        <position position="118"/>
    </location>
    <ligand>
        <name>(6S)-5-formyl-5,6,7,8-tetrahydrofolate</name>
        <dbReference type="ChEBI" id="CHEBI:57457"/>
    </ligand>
</feature>
<name>A0ABU2ZKC1_9SPHN</name>
<reference evidence="8 9" key="1">
    <citation type="submission" date="2023-09" db="EMBL/GenBank/DDBJ databases">
        <authorList>
            <person name="Rey-Velasco X."/>
        </authorList>
    </citation>
    <scope>NUCLEOTIDE SEQUENCE [LARGE SCALE GENOMIC DNA]</scope>
    <source>
        <strain evidence="8 9">F390</strain>
    </source>
</reference>
<dbReference type="Gene3D" id="3.30.1360.120">
    <property type="entry name" value="Probable tRNA modification gtpase trme, domain 1"/>
    <property type="match status" value="1"/>
</dbReference>
<dbReference type="InterPro" id="IPR031168">
    <property type="entry name" value="G_TrmE"/>
</dbReference>
<dbReference type="Proteomes" id="UP001259803">
    <property type="component" value="Unassembled WGS sequence"/>
</dbReference>
<organism evidence="8 9">
    <name type="scientific">Croceicoccus esteveae</name>
    <dbReference type="NCBI Taxonomy" id="3075597"/>
    <lineage>
        <taxon>Bacteria</taxon>
        <taxon>Pseudomonadati</taxon>
        <taxon>Pseudomonadota</taxon>
        <taxon>Alphaproteobacteria</taxon>
        <taxon>Sphingomonadales</taxon>
        <taxon>Erythrobacteraceae</taxon>
        <taxon>Croceicoccus</taxon>
    </lineage>
</organism>
<feature type="binding site" evidence="6">
    <location>
        <position position="244"/>
    </location>
    <ligand>
        <name>K(+)</name>
        <dbReference type="ChEBI" id="CHEBI:29103"/>
    </ligand>
</feature>
<dbReference type="InterPro" id="IPR027417">
    <property type="entry name" value="P-loop_NTPase"/>
</dbReference>
<comment type="similarity">
    <text evidence="1 6">Belongs to the TRAFAC class TrmE-Era-EngA-EngB-Septin-like GTPase superfamily. TrmE GTPase family.</text>
</comment>
<feature type="binding site" evidence="6">
    <location>
        <position position="227"/>
    </location>
    <ligand>
        <name>Mg(2+)</name>
        <dbReference type="ChEBI" id="CHEBI:18420"/>
    </ligand>
</feature>
<evidence type="ECO:0000259" key="7">
    <source>
        <dbReference type="PROSITE" id="PS51709"/>
    </source>
</evidence>
<evidence type="ECO:0000256" key="2">
    <source>
        <dbReference type="ARBA" id="ARBA00022694"/>
    </source>
</evidence>
<dbReference type="Pfam" id="PF12631">
    <property type="entry name" value="MnmE_helical"/>
    <property type="match status" value="1"/>
</dbReference>
<evidence type="ECO:0000256" key="3">
    <source>
        <dbReference type="ARBA" id="ARBA00022741"/>
    </source>
</evidence>
<feature type="binding site" evidence="6">
    <location>
        <position position="242"/>
    </location>
    <ligand>
        <name>K(+)</name>
        <dbReference type="ChEBI" id="CHEBI:29103"/>
    </ligand>
</feature>
<evidence type="ECO:0000313" key="9">
    <source>
        <dbReference type="Proteomes" id="UP001259803"/>
    </source>
</evidence>
<accession>A0ABU2ZKC1</accession>